<dbReference type="Proteomes" id="UP000198688">
    <property type="component" value="Chromosome I"/>
</dbReference>
<organism evidence="10 11">
    <name type="scientific">Actinoplanes derwentensis</name>
    <dbReference type="NCBI Taxonomy" id="113562"/>
    <lineage>
        <taxon>Bacteria</taxon>
        <taxon>Bacillati</taxon>
        <taxon>Actinomycetota</taxon>
        <taxon>Actinomycetes</taxon>
        <taxon>Micromonosporales</taxon>
        <taxon>Micromonosporaceae</taxon>
        <taxon>Actinoplanes</taxon>
    </lineage>
</organism>
<evidence type="ECO:0000256" key="2">
    <source>
        <dbReference type="ARBA" id="ARBA00022475"/>
    </source>
</evidence>
<evidence type="ECO:0000256" key="3">
    <source>
        <dbReference type="ARBA" id="ARBA00022679"/>
    </source>
</evidence>
<evidence type="ECO:0000256" key="8">
    <source>
        <dbReference type="SAM" id="Phobius"/>
    </source>
</evidence>
<evidence type="ECO:0000313" key="10">
    <source>
        <dbReference type="EMBL" id="SDT59870.1"/>
    </source>
</evidence>
<keyword evidence="6 8" id="KW-0472">Membrane</keyword>
<evidence type="ECO:0000256" key="5">
    <source>
        <dbReference type="ARBA" id="ARBA00022989"/>
    </source>
</evidence>
<dbReference type="Pfam" id="PF01757">
    <property type="entry name" value="Acyl_transf_3"/>
    <property type="match status" value="1"/>
</dbReference>
<proteinExistence type="predicted"/>
<keyword evidence="2" id="KW-1003">Cell membrane</keyword>
<dbReference type="RefSeq" id="WP_157751761.1">
    <property type="nucleotide sequence ID" value="NZ_BOMJ01000038.1"/>
</dbReference>
<dbReference type="InterPro" id="IPR050879">
    <property type="entry name" value="Acyltransferase_3"/>
</dbReference>
<dbReference type="Pfam" id="PF04311">
    <property type="entry name" value="DUF459"/>
    <property type="match status" value="1"/>
</dbReference>
<dbReference type="GO" id="GO:0009103">
    <property type="term" value="P:lipopolysaccharide biosynthetic process"/>
    <property type="evidence" value="ECO:0007669"/>
    <property type="project" value="TreeGrafter"/>
</dbReference>
<keyword evidence="5 8" id="KW-1133">Transmembrane helix</keyword>
<dbReference type="InterPro" id="IPR036514">
    <property type="entry name" value="SGNH_hydro_sf"/>
</dbReference>
<keyword evidence="4 8" id="KW-0812">Transmembrane</keyword>
<evidence type="ECO:0000256" key="4">
    <source>
        <dbReference type="ARBA" id="ARBA00022692"/>
    </source>
</evidence>
<dbReference type="GO" id="GO:0016747">
    <property type="term" value="F:acyltransferase activity, transferring groups other than amino-acyl groups"/>
    <property type="evidence" value="ECO:0007669"/>
    <property type="project" value="InterPro"/>
</dbReference>
<dbReference type="InterPro" id="IPR007407">
    <property type="entry name" value="DUF459"/>
</dbReference>
<feature type="transmembrane region" description="Helical" evidence="8">
    <location>
        <begin position="59"/>
        <end position="77"/>
    </location>
</feature>
<dbReference type="SUPFAM" id="SSF52266">
    <property type="entry name" value="SGNH hydrolase"/>
    <property type="match status" value="1"/>
</dbReference>
<gene>
    <name evidence="10" type="ORF">SAMN04489716_4769</name>
</gene>
<feature type="transmembrane region" description="Helical" evidence="8">
    <location>
        <begin position="306"/>
        <end position="329"/>
    </location>
</feature>
<feature type="transmembrane region" description="Helical" evidence="8">
    <location>
        <begin position="189"/>
        <end position="209"/>
    </location>
</feature>
<keyword evidence="7 10" id="KW-0012">Acyltransferase</keyword>
<evidence type="ECO:0000256" key="7">
    <source>
        <dbReference type="ARBA" id="ARBA00023315"/>
    </source>
</evidence>
<feature type="transmembrane region" description="Helical" evidence="8">
    <location>
        <begin position="83"/>
        <end position="105"/>
    </location>
</feature>
<evidence type="ECO:0000256" key="6">
    <source>
        <dbReference type="ARBA" id="ARBA00023136"/>
    </source>
</evidence>
<dbReference type="GO" id="GO:0005886">
    <property type="term" value="C:plasma membrane"/>
    <property type="evidence" value="ECO:0007669"/>
    <property type="project" value="UniProtKB-SubCell"/>
</dbReference>
<feature type="transmembrane region" description="Helical" evidence="8">
    <location>
        <begin position="350"/>
        <end position="369"/>
    </location>
</feature>
<name>A0A1H2BNF3_9ACTN</name>
<dbReference type="PANTHER" id="PTHR23028">
    <property type="entry name" value="ACETYLTRANSFERASE"/>
    <property type="match status" value="1"/>
</dbReference>
<sequence>MRDQNIIGRAAVVPRQSGPRAAVSTIYRSAAASPSGESPRPDQHHHHGRLGRIRGLDGIRALSVAAVLAYHVGTAGGPTVLPGGFLGVDVFFVVSGFLITSLLFGEAAKHGRISLRQFYIRRARRLLPASYLLLITVALLGPTLVPDQVQRLKGDIVAAVAYGTNWWLLHQNGSYFATDSEKAPLLNHLWSLAVEEQFYLIWPLFVILLWRTRWTLLGVTLALITGSTLLATYLYNPFTDPSRVYFGTDTRAAAPLVGAALAIALRPWLWGQTDSPARGRAINLTAAAGVTAVVTLIALMRDDADFLYQGGFLLVAIAAGALVVGVSHPSSRLGAALDARPLRWLGERSYGIYLWHWPIFVLLPAGGGITGWCWAVVKIGISIAVAALSYRLVEQPIRHGLPKDFSQRDQASRRAVRLRIAASVLIPLLAAGVAVVRLNDAPPPADPLVDAGPALQLGILPSAQPSKDTATPALTFKAPIRVAVFGDSQGMTLLRNTPDDLDRYLRITDETIEGCGIMLTRIRSKSGERTDLADSCPNWQEHWAESARKRRPQIALVMLGAWDVFDAITDTGTIAFGSPEWDALFMDATSRGIGELRAVGAQVALSLLPCYRPVRGSAGFWPERGKDVRTQHVNTLLTELAKRDPDRVFTINPPEEFCTDPQISTKLNYRWDGVHYYKAGAQLYFRTVVPQLSRVPRPAPIPN</sequence>
<feature type="transmembrane region" description="Helical" evidence="8">
    <location>
        <begin position="281"/>
        <end position="300"/>
    </location>
</feature>
<accession>A0A1H2BNF3</accession>
<dbReference type="InterPro" id="IPR002656">
    <property type="entry name" value="Acyl_transf_3_dom"/>
</dbReference>
<dbReference type="PANTHER" id="PTHR23028:SF53">
    <property type="entry name" value="ACYL_TRANSF_3 DOMAIN-CONTAINING PROTEIN"/>
    <property type="match status" value="1"/>
</dbReference>
<evidence type="ECO:0000313" key="11">
    <source>
        <dbReference type="Proteomes" id="UP000198688"/>
    </source>
</evidence>
<dbReference type="EMBL" id="LT629758">
    <property type="protein sequence ID" value="SDT59870.1"/>
    <property type="molecule type" value="Genomic_DNA"/>
</dbReference>
<evidence type="ECO:0000256" key="1">
    <source>
        <dbReference type="ARBA" id="ARBA00004651"/>
    </source>
</evidence>
<feature type="transmembrane region" description="Helical" evidence="8">
    <location>
        <begin position="418"/>
        <end position="438"/>
    </location>
</feature>
<evidence type="ECO:0000259" key="9">
    <source>
        <dbReference type="Pfam" id="PF01757"/>
    </source>
</evidence>
<dbReference type="OrthoDB" id="3404679at2"/>
<keyword evidence="11" id="KW-1185">Reference proteome</keyword>
<feature type="transmembrane region" description="Helical" evidence="8">
    <location>
        <begin position="216"/>
        <end position="236"/>
    </location>
</feature>
<comment type="subcellular location">
    <subcellularLocation>
        <location evidence="1">Cell membrane</location>
        <topology evidence="1">Multi-pass membrane protein</topology>
    </subcellularLocation>
</comment>
<dbReference type="Gene3D" id="3.40.50.1110">
    <property type="entry name" value="SGNH hydrolase"/>
    <property type="match status" value="1"/>
</dbReference>
<feature type="transmembrane region" description="Helical" evidence="8">
    <location>
        <begin position="126"/>
        <end position="145"/>
    </location>
</feature>
<feature type="domain" description="Acyltransferase 3" evidence="9">
    <location>
        <begin position="54"/>
        <end position="390"/>
    </location>
</feature>
<keyword evidence="3 10" id="KW-0808">Transferase</keyword>
<dbReference type="AlphaFoldDB" id="A0A1H2BNF3"/>
<protein>
    <submittedName>
        <fullName evidence="10">Acyltransferase family protein</fullName>
    </submittedName>
</protein>
<reference evidence="10 11" key="1">
    <citation type="submission" date="2016-10" db="EMBL/GenBank/DDBJ databases">
        <authorList>
            <person name="de Groot N.N."/>
        </authorList>
    </citation>
    <scope>NUCLEOTIDE SEQUENCE [LARGE SCALE GENOMIC DNA]</scope>
    <source>
        <strain evidence="10 11">DSM 43941</strain>
    </source>
</reference>